<name>G1WD40_9BACT</name>
<keyword evidence="4" id="KW-1185">Reference proteome</keyword>
<dbReference type="Pfam" id="PF16377">
    <property type="entry name" value="DUF4987"/>
    <property type="match status" value="1"/>
</dbReference>
<dbReference type="GeneID" id="95426337"/>
<dbReference type="AlphaFoldDB" id="G1WD40"/>
<sequence length="422" mass="46448">MKRLKYCLPAVLASLLLTSCLHDDDVVFDEPAAQRLEKSVEHDKQLLESAKNGWILHLWTGDENLGGGYTYLMKFKDGKVTVASEIAAPSATSTSSYDVIKDMGPVLTVNTFNEIFHSLSTPTMDNDQGAQQDYEFLILRTTNDSIFLKGKKWNNNMVMTRLKDNVDWEQEVAGMKQIASDMVPTFVHVATGNDSTQVNLSEERVLTITHKDKTIEMPFYYTTKGIELLKPVEIDGASYGEFSYDADAMQLTSTNSAGKTITLHVVLPENYVNYADFAGQYHFAYMNGTVNVTLVPAGDGKHYHLQGLFPTATAVLNYNRALGALEFPSQLIATDPDGSTHWLCAWAAGEGSFAKSPKTGFILSRDLSATGFKLKFKAMDGFNADSFVGVKFDTSGDFKGTSTIAAVNGDGRIPFITNMTKF</sequence>
<dbReference type="EMBL" id="ADGI01000055">
    <property type="protein sequence ID" value="EGV30072.1"/>
    <property type="molecule type" value="Genomic_DNA"/>
</dbReference>
<protein>
    <recommendedName>
        <fullName evidence="2">DUF4987 domain-containing protein</fullName>
    </recommendedName>
</protein>
<dbReference type="eggNOG" id="ENOG502Z7SV">
    <property type="taxonomic scope" value="Bacteria"/>
</dbReference>
<comment type="caution">
    <text evidence="3">The sequence shown here is derived from an EMBL/GenBank/DDBJ whole genome shotgun (WGS) entry which is preliminary data.</text>
</comment>
<feature type="domain" description="DUF4987" evidence="2">
    <location>
        <begin position="256"/>
        <end position="388"/>
    </location>
</feature>
<dbReference type="Proteomes" id="UP000005141">
    <property type="component" value="Unassembled WGS sequence"/>
</dbReference>
<dbReference type="InterPro" id="IPR032271">
    <property type="entry name" value="DUF4987"/>
</dbReference>
<proteinExistence type="predicted"/>
<dbReference type="PATRIC" id="fig|702438.4.peg.1812"/>
<gene>
    <name evidence="3" type="ORF">HMPREF9431_01741</name>
</gene>
<accession>G1WD40</accession>
<dbReference type="HOGENOM" id="CLU_050523_1_0_10"/>
<keyword evidence="1" id="KW-0732">Signal</keyword>
<organism evidence="3 4">
    <name type="scientific">Segatella oulorum F0390</name>
    <dbReference type="NCBI Taxonomy" id="702438"/>
    <lineage>
        <taxon>Bacteria</taxon>
        <taxon>Pseudomonadati</taxon>
        <taxon>Bacteroidota</taxon>
        <taxon>Bacteroidia</taxon>
        <taxon>Bacteroidales</taxon>
        <taxon>Prevotellaceae</taxon>
        <taxon>Segatella</taxon>
    </lineage>
</organism>
<evidence type="ECO:0000313" key="3">
    <source>
        <dbReference type="EMBL" id="EGV30072.1"/>
    </source>
</evidence>
<evidence type="ECO:0000313" key="4">
    <source>
        <dbReference type="Proteomes" id="UP000005141"/>
    </source>
</evidence>
<reference evidence="3 4" key="1">
    <citation type="submission" date="2011-07" db="EMBL/GenBank/DDBJ databases">
        <title>The Genome Sequence of Prevotella oulorum F0390.</title>
        <authorList>
            <consortium name="The Broad Institute Genome Sequencing Platform"/>
            <consortium name="The Broad Institute Genome Sequencing Center for Infectious Disease"/>
            <person name="Earl A."/>
            <person name="Ward D."/>
            <person name="Feldgarden M."/>
            <person name="Gevers D."/>
            <person name="Izard J."/>
            <person name="Ganesan A."/>
            <person name="Baranova O.V."/>
            <person name="Blanton J.M."/>
            <person name="Tanner A.C."/>
            <person name="Dewhirst F.E."/>
            <person name="Young S.K."/>
            <person name="Zeng Q."/>
            <person name="Gargeya S."/>
            <person name="Fitzgerald M."/>
            <person name="Haas B."/>
            <person name="Abouelleil A."/>
            <person name="Alvarado L."/>
            <person name="Arachchi H.M."/>
            <person name="Berlin A."/>
            <person name="Brown A."/>
            <person name="Chapman S.B."/>
            <person name="Chen Z."/>
            <person name="Dunbar C."/>
            <person name="Freedman E."/>
            <person name="Gearin G."/>
            <person name="Gellesch M."/>
            <person name="Goldberg J."/>
            <person name="Griggs A."/>
            <person name="Gujja S."/>
            <person name="Heiman D."/>
            <person name="Howarth C."/>
            <person name="Larson L."/>
            <person name="Lui A."/>
            <person name="MacDonald P.J.P."/>
            <person name="Mehta T."/>
            <person name="Montmayeur A."/>
            <person name="Murphy C."/>
            <person name="Neiman D."/>
            <person name="Pearson M."/>
            <person name="Priest M."/>
            <person name="Roberts A."/>
            <person name="Saif S."/>
            <person name="Shea T."/>
            <person name="Shenoy N."/>
            <person name="Sisk P."/>
            <person name="Stolte C."/>
            <person name="Sykes S."/>
            <person name="Wortman J."/>
            <person name="Nusbaum C."/>
            <person name="Birren B."/>
        </authorList>
    </citation>
    <scope>NUCLEOTIDE SEQUENCE [LARGE SCALE GENOMIC DNA]</scope>
    <source>
        <strain evidence="3 4">F0390</strain>
    </source>
</reference>
<dbReference type="RefSeq" id="WP_004380798.1">
    <property type="nucleotide sequence ID" value="NZ_JH114216.1"/>
</dbReference>
<dbReference type="InterPro" id="IPR025396">
    <property type="entry name" value="DUF4302"/>
</dbReference>
<dbReference type="Pfam" id="PF14135">
    <property type="entry name" value="DUF4302"/>
    <property type="match status" value="1"/>
</dbReference>
<feature type="signal peptide" evidence="1">
    <location>
        <begin position="1"/>
        <end position="23"/>
    </location>
</feature>
<evidence type="ECO:0000256" key="1">
    <source>
        <dbReference type="SAM" id="SignalP"/>
    </source>
</evidence>
<dbReference type="PROSITE" id="PS51257">
    <property type="entry name" value="PROKAR_LIPOPROTEIN"/>
    <property type="match status" value="1"/>
</dbReference>
<feature type="chain" id="PRO_5003426339" description="DUF4987 domain-containing protein" evidence="1">
    <location>
        <begin position="24"/>
        <end position="422"/>
    </location>
</feature>
<evidence type="ECO:0000259" key="2">
    <source>
        <dbReference type="Pfam" id="PF16377"/>
    </source>
</evidence>